<proteinExistence type="predicted"/>
<dbReference type="WBParaSite" id="PgE162_g001_t04">
    <property type="protein sequence ID" value="PgE162_g001_t04"/>
    <property type="gene ID" value="PgE162_g001"/>
</dbReference>
<name>A0A915A652_PARUN</name>
<accession>A0A915A652</accession>
<protein>
    <submittedName>
        <fullName evidence="2">Ovule protein</fullName>
    </submittedName>
</protein>
<dbReference type="Proteomes" id="UP000887569">
    <property type="component" value="Unplaced"/>
</dbReference>
<sequence>MSERQLRSRTASRAIDKTNSPSSYHIYLTPRALSRKYIKRWPSRFSHMRYLALMCASSSVDKQDPVKQRVLSGIGRIVASSWDAVAEVQLEERTLNGGILQNLPGKGL</sequence>
<organism evidence="1 2">
    <name type="scientific">Parascaris univalens</name>
    <name type="common">Nematode worm</name>
    <dbReference type="NCBI Taxonomy" id="6257"/>
    <lineage>
        <taxon>Eukaryota</taxon>
        <taxon>Metazoa</taxon>
        <taxon>Ecdysozoa</taxon>
        <taxon>Nematoda</taxon>
        <taxon>Chromadorea</taxon>
        <taxon>Rhabditida</taxon>
        <taxon>Spirurina</taxon>
        <taxon>Ascaridomorpha</taxon>
        <taxon>Ascaridoidea</taxon>
        <taxon>Ascarididae</taxon>
        <taxon>Parascaris</taxon>
    </lineage>
</organism>
<evidence type="ECO:0000313" key="2">
    <source>
        <dbReference type="WBParaSite" id="PgE162_g001_t04"/>
    </source>
</evidence>
<keyword evidence="1" id="KW-1185">Reference proteome</keyword>
<dbReference type="AlphaFoldDB" id="A0A915A652"/>
<reference evidence="2" key="1">
    <citation type="submission" date="2022-11" db="UniProtKB">
        <authorList>
            <consortium name="WormBaseParasite"/>
        </authorList>
    </citation>
    <scope>IDENTIFICATION</scope>
</reference>
<evidence type="ECO:0000313" key="1">
    <source>
        <dbReference type="Proteomes" id="UP000887569"/>
    </source>
</evidence>